<name>A0A0C3EEC4_9AGAM</name>
<evidence type="ECO:0000313" key="8">
    <source>
        <dbReference type="EMBL" id="KIM66261.1"/>
    </source>
</evidence>
<feature type="domain" description="RING-type" evidence="6">
    <location>
        <begin position="25"/>
        <end position="77"/>
    </location>
</feature>
<reference evidence="8 9" key="1">
    <citation type="submission" date="2014-04" db="EMBL/GenBank/DDBJ databases">
        <authorList>
            <consortium name="DOE Joint Genome Institute"/>
            <person name="Kuo A."/>
            <person name="Kohler A."/>
            <person name="Nagy L.G."/>
            <person name="Floudas D."/>
            <person name="Copeland A."/>
            <person name="Barry K.W."/>
            <person name="Cichocki N."/>
            <person name="Veneault-Fourrey C."/>
            <person name="LaButti K."/>
            <person name="Lindquist E.A."/>
            <person name="Lipzen A."/>
            <person name="Lundell T."/>
            <person name="Morin E."/>
            <person name="Murat C."/>
            <person name="Sun H."/>
            <person name="Tunlid A."/>
            <person name="Henrissat B."/>
            <person name="Grigoriev I.V."/>
            <person name="Hibbett D.S."/>
            <person name="Martin F."/>
            <person name="Nordberg H.P."/>
            <person name="Cantor M.N."/>
            <person name="Hua S.X."/>
        </authorList>
    </citation>
    <scope>NUCLEOTIDE SEQUENCE [LARGE SCALE GENOMIC DNA]</scope>
    <source>
        <strain evidence="8 9">Foug A</strain>
    </source>
</reference>
<evidence type="ECO:0000256" key="5">
    <source>
        <dbReference type="SAM" id="Phobius"/>
    </source>
</evidence>
<evidence type="ECO:0000256" key="3">
    <source>
        <dbReference type="ARBA" id="ARBA00022833"/>
    </source>
</evidence>
<keyword evidence="5" id="KW-0472">Membrane</keyword>
<evidence type="ECO:0000256" key="1">
    <source>
        <dbReference type="ARBA" id="ARBA00022723"/>
    </source>
</evidence>
<feature type="domain" description="RING-CH-type" evidence="7">
    <location>
        <begin position="17"/>
        <end position="83"/>
    </location>
</feature>
<dbReference type="InParanoid" id="A0A0C3EEC4"/>
<dbReference type="SUPFAM" id="SSF57850">
    <property type="entry name" value="RING/U-box"/>
    <property type="match status" value="1"/>
</dbReference>
<dbReference type="PROSITE" id="PS50089">
    <property type="entry name" value="ZF_RING_2"/>
    <property type="match status" value="1"/>
</dbReference>
<dbReference type="PROSITE" id="PS51292">
    <property type="entry name" value="ZF_RING_CH"/>
    <property type="match status" value="1"/>
</dbReference>
<dbReference type="STRING" id="1036808.A0A0C3EEC4"/>
<dbReference type="InterPro" id="IPR011016">
    <property type="entry name" value="Znf_RING-CH"/>
</dbReference>
<keyword evidence="9" id="KW-1185">Reference proteome</keyword>
<dbReference type="Pfam" id="PF12906">
    <property type="entry name" value="RINGv"/>
    <property type="match status" value="1"/>
</dbReference>
<evidence type="ECO:0000256" key="2">
    <source>
        <dbReference type="ARBA" id="ARBA00022771"/>
    </source>
</evidence>
<sequence>MQQPDRQPQEKHSPTSDGVQQEKTCRICYDGEDDTQGRLIKPCLCTGSISYVHVKCLQRWRTQSTGDSAFYRCPQCKFHYRFARTKAVGLATNPIVVGILSSFLFTLLVMLSSFFTTYLLSYIEEQPTFGSTYFFISPIDVAQDLIRAAIRILRDQDLLASEDYYPQFNARNPMSIPEPPGLFKRFVRRFVLGLPMIGAGSLMHMLFSMPVLAPLQWVARWRGNRSRRGNSTDMAATIIVVVIIIGAARALYKVYCLTRKVSERLLLYAENVILEVN</sequence>
<feature type="transmembrane region" description="Helical" evidence="5">
    <location>
        <begin position="87"/>
        <end position="111"/>
    </location>
</feature>
<dbReference type="InterPro" id="IPR001841">
    <property type="entry name" value="Znf_RING"/>
</dbReference>
<dbReference type="OrthoDB" id="264354at2759"/>
<dbReference type="Proteomes" id="UP000053989">
    <property type="component" value="Unassembled WGS sequence"/>
</dbReference>
<keyword evidence="1" id="KW-0479">Metal-binding</keyword>
<dbReference type="HOGENOM" id="CLU_045297_0_0_1"/>
<keyword evidence="5" id="KW-0812">Transmembrane</keyword>
<dbReference type="Gene3D" id="3.30.40.10">
    <property type="entry name" value="Zinc/RING finger domain, C3HC4 (zinc finger)"/>
    <property type="match status" value="1"/>
</dbReference>
<protein>
    <submittedName>
        <fullName evidence="8">Uncharacterized protein</fullName>
    </submittedName>
</protein>
<dbReference type="CDD" id="cd16495">
    <property type="entry name" value="RING_CH-C4HC3_MARCH"/>
    <property type="match status" value="1"/>
</dbReference>
<organism evidence="8 9">
    <name type="scientific">Scleroderma citrinum Foug A</name>
    <dbReference type="NCBI Taxonomy" id="1036808"/>
    <lineage>
        <taxon>Eukaryota</taxon>
        <taxon>Fungi</taxon>
        <taxon>Dikarya</taxon>
        <taxon>Basidiomycota</taxon>
        <taxon>Agaricomycotina</taxon>
        <taxon>Agaricomycetes</taxon>
        <taxon>Agaricomycetidae</taxon>
        <taxon>Boletales</taxon>
        <taxon>Sclerodermatineae</taxon>
        <taxon>Sclerodermataceae</taxon>
        <taxon>Scleroderma</taxon>
    </lineage>
</organism>
<dbReference type="GO" id="GO:0008270">
    <property type="term" value="F:zinc ion binding"/>
    <property type="evidence" value="ECO:0007669"/>
    <property type="project" value="UniProtKB-KW"/>
</dbReference>
<evidence type="ECO:0000313" key="9">
    <source>
        <dbReference type="Proteomes" id="UP000053989"/>
    </source>
</evidence>
<accession>A0A0C3EEC4</accession>
<feature type="transmembrane region" description="Helical" evidence="5">
    <location>
        <begin position="190"/>
        <end position="213"/>
    </location>
</feature>
<evidence type="ECO:0000259" key="7">
    <source>
        <dbReference type="PROSITE" id="PS51292"/>
    </source>
</evidence>
<evidence type="ECO:0000256" key="4">
    <source>
        <dbReference type="PROSITE-ProRule" id="PRU00175"/>
    </source>
</evidence>
<dbReference type="EMBL" id="KN822018">
    <property type="protein sequence ID" value="KIM66261.1"/>
    <property type="molecule type" value="Genomic_DNA"/>
</dbReference>
<keyword evidence="5" id="KW-1133">Transmembrane helix</keyword>
<feature type="transmembrane region" description="Helical" evidence="5">
    <location>
        <begin position="234"/>
        <end position="252"/>
    </location>
</feature>
<proteinExistence type="predicted"/>
<evidence type="ECO:0000259" key="6">
    <source>
        <dbReference type="PROSITE" id="PS50089"/>
    </source>
</evidence>
<dbReference type="AlphaFoldDB" id="A0A0C3EEC4"/>
<gene>
    <name evidence="8" type="ORF">SCLCIDRAFT_22115</name>
</gene>
<reference evidence="9" key="2">
    <citation type="submission" date="2015-01" db="EMBL/GenBank/DDBJ databases">
        <title>Evolutionary Origins and Diversification of the Mycorrhizal Mutualists.</title>
        <authorList>
            <consortium name="DOE Joint Genome Institute"/>
            <consortium name="Mycorrhizal Genomics Consortium"/>
            <person name="Kohler A."/>
            <person name="Kuo A."/>
            <person name="Nagy L.G."/>
            <person name="Floudas D."/>
            <person name="Copeland A."/>
            <person name="Barry K.W."/>
            <person name="Cichocki N."/>
            <person name="Veneault-Fourrey C."/>
            <person name="LaButti K."/>
            <person name="Lindquist E.A."/>
            <person name="Lipzen A."/>
            <person name="Lundell T."/>
            <person name="Morin E."/>
            <person name="Murat C."/>
            <person name="Riley R."/>
            <person name="Ohm R."/>
            <person name="Sun H."/>
            <person name="Tunlid A."/>
            <person name="Henrissat B."/>
            <person name="Grigoriev I.V."/>
            <person name="Hibbett D.S."/>
            <person name="Martin F."/>
        </authorList>
    </citation>
    <scope>NUCLEOTIDE SEQUENCE [LARGE SCALE GENOMIC DNA]</scope>
    <source>
        <strain evidence="9">Foug A</strain>
    </source>
</reference>
<dbReference type="SMART" id="SM00744">
    <property type="entry name" value="RINGv"/>
    <property type="match status" value="1"/>
</dbReference>
<dbReference type="PANTHER" id="PTHR46347:SF1">
    <property type="entry name" value="RING_FYVE_PHD ZINC FINGER SUPERFAMILY PROTEIN"/>
    <property type="match status" value="1"/>
</dbReference>
<keyword evidence="3" id="KW-0862">Zinc</keyword>
<dbReference type="PANTHER" id="PTHR46347">
    <property type="entry name" value="RING/FYVE/PHD ZINC FINGER SUPERFAMILY PROTEIN"/>
    <property type="match status" value="1"/>
</dbReference>
<keyword evidence="2 4" id="KW-0863">Zinc-finger</keyword>
<dbReference type="InterPro" id="IPR013083">
    <property type="entry name" value="Znf_RING/FYVE/PHD"/>
</dbReference>